<evidence type="ECO:0000313" key="2">
    <source>
        <dbReference type="Proteomes" id="UP001500603"/>
    </source>
</evidence>
<proteinExistence type="predicted"/>
<sequence>MSPGWRHLCIHSGALQLHYLARADQAESVAAHLRRSSQEFVITIDDEIHDDLPALPCARLWDDCPSIQRNG</sequence>
<accession>A0ABP9KJW1</accession>
<dbReference type="Proteomes" id="UP001500603">
    <property type="component" value="Unassembled WGS sequence"/>
</dbReference>
<keyword evidence="2" id="KW-1185">Reference proteome</keyword>
<dbReference type="EMBL" id="BAABJM010000003">
    <property type="protein sequence ID" value="GAA5058371.1"/>
    <property type="molecule type" value="Genomic_DNA"/>
</dbReference>
<evidence type="ECO:0000313" key="1">
    <source>
        <dbReference type="EMBL" id="GAA5058371.1"/>
    </source>
</evidence>
<name>A0ABP9KJW1_9NOCA</name>
<gene>
    <name evidence="1" type="ORF">GCM10023318_37600</name>
</gene>
<dbReference type="RefSeq" id="WP_345496841.1">
    <property type="nucleotide sequence ID" value="NZ_BAABJM010000003.1"/>
</dbReference>
<reference evidence="2" key="1">
    <citation type="journal article" date="2019" name="Int. J. Syst. Evol. Microbiol.">
        <title>The Global Catalogue of Microorganisms (GCM) 10K type strain sequencing project: providing services to taxonomists for standard genome sequencing and annotation.</title>
        <authorList>
            <consortium name="The Broad Institute Genomics Platform"/>
            <consortium name="The Broad Institute Genome Sequencing Center for Infectious Disease"/>
            <person name="Wu L."/>
            <person name="Ma J."/>
        </authorList>
    </citation>
    <scope>NUCLEOTIDE SEQUENCE [LARGE SCALE GENOMIC DNA]</scope>
    <source>
        <strain evidence="2">JCM 18298</strain>
    </source>
</reference>
<protein>
    <submittedName>
        <fullName evidence="1">Uncharacterized protein</fullName>
    </submittedName>
</protein>
<comment type="caution">
    <text evidence="1">The sequence shown here is derived from an EMBL/GenBank/DDBJ whole genome shotgun (WGS) entry which is preliminary data.</text>
</comment>
<organism evidence="1 2">
    <name type="scientific">Nocardia callitridis</name>
    <dbReference type="NCBI Taxonomy" id="648753"/>
    <lineage>
        <taxon>Bacteria</taxon>
        <taxon>Bacillati</taxon>
        <taxon>Actinomycetota</taxon>
        <taxon>Actinomycetes</taxon>
        <taxon>Mycobacteriales</taxon>
        <taxon>Nocardiaceae</taxon>
        <taxon>Nocardia</taxon>
    </lineage>
</organism>